<proteinExistence type="predicted"/>
<name>A0A0G4JYL5_9GAMM</name>
<protein>
    <submittedName>
        <fullName evidence="2">Uncharacterized protein</fullName>
    </submittedName>
</protein>
<keyword evidence="1" id="KW-1133">Transmembrane helix</keyword>
<gene>
    <name evidence="2" type="ORF">BN1221_03274</name>
</gene>
<keyword evidence="1" id="KW-0812">Transmembrane</keyword>
<sequence length="52" mass="6053">MPGIFASCSGAPAFSFAALGKWFYIICCFLIIFCFFIYQNLIYFIQMHINNR</sequence>
<reference evidence="3" key="1">
    <citation type="submission" date="2015-01" db="EMBL/GenBank/DDBJ databases">
        <authorList>
            <person name="Paterson Steve"/>
        </authorList>
    </citation>
    <scope>NUCLEOTIDE SEQUENCE [LARGE SCALE GENOMIC DNA]</scope>
    <source>
        <strain evidence="3">OBR1</strain>
    </source>
</reference>
<organism evidence="2 3">
    <name type="scientific">Brenneria goodwinii</name>
    <dbReference type="NCBI Taxonomy" id="1109412"/>
    <lineage>
        <taxon>Bacteria</taxon>
        <taxon>Pseudomonadati</taxon>
        <taxon>Pseudomonadota</taxon>
        <taxon>Gammaproteobacteria</taxon>
        <taxon>Enterobacterales</taxon>
        <taxon>Pectobacteriaceae</taxon>
        <taxon>Brenneria</taxon>
    </lineage>
</organism>
<evidence type="ECO:0000313" key="3">
    <source>
        <dbReference type="Proteomes" id="UP000044377"/>
    </source>
</evidence>
<keyword evidence="3" id="KW-1185">Reference proteome</keyword>
<evidence type="ECO:0000256" key="1">
    <source>
        <dbReference type="SAM" id="Phobius"/>
    </source>
</evidence>
<dbReference type="AlphaFoldDB" id="A0A0G4JYL5"/>
<evidence type="ECO:0000313" key="2">
    <source>
        <dbReference type="EMBL" id="CPR18552.1"/>
    </source>
</evidence>
<dbReference type="Proteomes" id="UP000044377">
    <property type="component" value="Unassembled WGS sequence"/>
</dbReference>
<dbReference type="EMBL" id="CGIG01000001">
    <property type="protein sequence ID" value="CPR18552.1"/>
    <property type="molecule type" value="Genomic_DNA"/>
</dbReference>
<accession>A0A0G4JYL5</accession>
<feature type="transmembrane region" description="Helical" evidence="1">
    <location>
        <begin position="22"/>
        <end position="45"/>
    </location>
</feature>
<keyword evidence="1" id="KW-0472">Membrane</keyword>